<evidence type="ECO:0000256" key="1">
    <source>
        <dbReference type="ARBA" id="ARBA00011738"/>
    </source>
</evidence>
<evidence type="ECO:0000259" key="2">
    <source>
        <dbReference type="PROSITE" id="PS51502"/>
    </source>
</evidence>
<dbReference type="OrthoDB" id="1601230at2759"/>
<proteinExistence type="predicted"/>
<dbReference type="InterPro" id="IPR044662">
    <property type="entry name" value="HS1/DABB1-like"/>
</dbReference>
<dbReference type="SUPFAM" id="SSF54909">
    <property type="entry name" value="Dimeric alpha+beta barrel"/>
    <property type="match status" value="1"/>
</dbReference>
<feature type="domain" description="Stress-response A/B barrel" evidence="2">
    <location>
        <begin position="2"/>
        <end position="104"/>
    </location>
</feature>
<name>A0A2T2N245_CORCC</name>
<dbReference type="STRING" id="1448308.A0A2T2N245"/>
<dbReference type="SMART" id="SM00886">
    <property type="entry name" value="Dabb"/>
    <property type="match status" value="1"/>
</dbReference>
<dbReference type="InterPro" id="IPR013097">
    <property type="entry name" value="Dabb"/>
</dbReference>
<dbReference type="Pfam" id="PF07876">
    <property type="entry name" value="Dabb"/>
    <property type="match status" value="1"/>
</dbReference>
<dbReference type="Proteomes" id="UP000240883">
    <property type="component" value="Unassembled WGS sequence"/>
</dbReference>
<sequence>TITHIVLFKYRSDISWTDFESHFKSFMALKTDSLHPVTGKPLIKSLKAGKNRSWEPFSKGLTHGFVLEFASQEDLDYYLTAEPVHLQFSKNAKPLIEDSVVIDIKDGVL</sequence>
<accession>A0A2T2N245</accession>
<evidence type="ECO:0000313" key="3">
    <source>
        <dbReference type="EMBL" id="PSN59490.1"/>
    </source>
</evidence>
<dbReference type="EMBL" id="KZ678155">
    <property type="protein sequence ID" value="PSN59490.1"/>
    <property type="molecule type" value="Genomic_DNA"/>
</dbReference>
<dbReference type="Gene3D" id="3.30.70.100">
    <property type="match status" value="1"/>
</dbReference>
<keyword evidence="4" id="KW-1185">Reference proteome</keyword>
<dbReference type="PANTHER" id="PTHR33178:SF10">
    <property type="entry name" value="STRESS-RESPONSE A_B BARREL DOMAIN-CONTAINING PROTEIN"/>
    <property type="match status" value="1"/>
</dbReference>
<protein>
    <recommendedName>
        <fullName evidence="2">Stress-response A/B barrel domain-containing protein</fullName>
    </recommendedName>
</protein>
<dbReference type="PROSITE" id="PS51502">
    <property type="entry name" value="S_R_A_B_BARREL"/>
    <property type="match status" value="1"/>
</dbReference>
<gene>
    <name evidence="3" type="ORF">BS50DRAFT_447478</name>
</gene>
<feature type="non-terminal residue" evidence="3">
    <location>
        <position position="1"/>
    </location>
</feature>
<evidence type="ECO:0000313" key="4">
    <source>
        <dbReference type="Proteomes" id="UP000240883"/>
    </source>
</evidence>
<dbReference type="InterPro" id="IPR011008">
    <property type="entry name" value="Dimeric_a/b-barrel"/>
</dbReference>
<reference evidence="3 4" key="1">
    <citation type="journal article" date="2018" name="Front. Microbiol.">
        <title>Genome-Wide Analysis of Corynespora cassiicola Leaf Fall Disease Putative Effectors.</title>
        <authorList>
            <person name="Lopez D."/>
            <person name="Ribeiro S."/>
            <person name="Label P."/>
            <person name="Fumanal B."/>
            <person name="Venisse J.S."/>
            <person name="Kohler A."/>
            <person name="de Oliveira R.R."/>
            <person name="Labutti K."/>
            <person name="Lipzen A."/>
            <person name="Lail K."/>
            <person name="Bauer D."/>
            <person name="Ohm R.A."/>
            <person name="Barry K.W."/>
            <person name="Spatafora J."/>
            <person name="Grigoriev I.V."/>
            <person name="Martin F.M."/>
            <person name="Pujade-Renaud V."/>
        </authorList>
    </citation>
    <scope>NUCLEOTIDE SEQUENCE [LARGE SCALE GENOMIC DNA]</scope>
    <source>
        <strain evidence="3 4">Philippines</strain>
    </source>
</reference>
<feature type="non-terminal residue" evidence="3">
    <location>
        <position position="109"/>
    </location>
</feature>
<dbReference type="AlphaFoldDB" id="A0A2T2N245"/>
<organism evidence="3 4">
    <name type="scientific">Corynespora cassiicola Philippines</name>
    <dbReference type="NCBI Taxonomy" id="1448308"/>
    <lineage>
        <taxon>Eukaryota</taxon>
        <taxon>Fungi</taxon>
        <taxon>Dikarya</taxon>
        <taxon>Ascomycota</taxon>
        <taxon>Pezizomycotina</taxon>
        <taxon>Dothideomycetes</taxon>
        <taxon>Pleosporomycetidae</taxon>
        <taxon>Pleosporales</taxon>
        <taxon>Corynesporascaceae</taxon>
        <taxon>Corynespora</taxon>
    </lineage>
</organism>
<comment type="subunit">
    <text evidence="1">Homodimer.</text>
</comment>
<dbReference type="PANTHER" id="PTHR33178">
    <property type="match status" value="1"/>
</dbReference>